<dbReference type="GO" id="GO:0031419">
    <property type="term" value="F:cobalamin binding"/>
    <property type="evidence" value="ECO:0007669"/>
    <property type="project" value="UniProtKB-KW"/>
</dbReference>
<dbReference type="InterPro" id="IPR018097">
    <property type="entry name" value="EGF_Ca-bd_CS"/>
</dbReference>
<dbReference type="PROSITE" id="PS00010">
    <property type="entry name" value="ASX_HYDROXYL"/>
    <property type="match status" value="3"/>
</dbReference>
<comment type="caution">
    <text evidence="31">Lacks conserved residue(s) required for the propagation of feature annotation.</text>
</comment>
<keyword evidence="12" id="KW-0732">Signal</keyword>
<keyword evidence="14" id="KW-0967">Endosome</keyword>
<dbReference type="GO" id="GO:0005768">
    <property type="term" value="C:endosome"/>
    <property type="evidence" value="ECO:0007669"/>
    <property type="project" value="UniProtKB-SubCell"/>
</dbReference>
<dbReference type="FunFam" id="2.60.120.290:FF:000005">
    <property type="entry name" value="Procollagen C-endopeptidase enhancer 1"/>
    <property type="match status" value="1"/>
</dbReference>
<gene>
    <name evidence="36" type="primary">LOC113217590</name>
</gene>
<dbReference type="GO" id="GO:0005886">
    <property type="term" value="C:plasma membrane"/>
    <property type="evidence" value="ECO:0007669"/>
    <property type="project" value="UniProtKB-SubCell"/>
</dbReference>
<feature type="domain" description="CUB" evidence="33">
    <location>
        <begin position="511"/>
        <end position="627"/>
    </location>
</feature>
<feature type="disulfide bond" evidence="31">
    <location>
        <begin position="495"/>
        <end position="504"/>
    </location>
</feature>
<dbReference type="GO" id="GO:0023052">
    <property type="term" value="P:signaling"/>
    <property type="evidence" value="ECO:0007669"/>
    <property type="project" value="UniProtKB-ARBA"/>
</dbReference>
<dbReference type="PROSITE" id="PS00022">
    <property type="entry name" value="EGF_1"/>
    <property type="match status" value="4"/>
</dbReference>
<dbReference type="GO" id="GO:0007154">
    <property type="term" value="P:cell communication"/>
    <property type="evidence" value="ECO:0007669"/>
    <property type="project" value="UniProtKB-ARBA"/>
</dbReference>
<feature type="domain" description="CUB" evidence="33">
    <location>
        <begin position="2298"/>
        <end position="2417"/>
    </location>
</feature>
<dbReference type="FunFam" id="2.10.25.10:FF:000391">
    <property type="entry name" value="Weary, isoform C"/>
    <property type="match status" value="1"/>
</dbReference>
<keyword evidence="8" id="KW-0597">Phosphoprotein</keyword>
<evidence type="ECO:0000256" key="25">
    <source>
        <dbReference type="ARBA" id="ARBA00023285"/>
    </source>
</evidence>
<feature type="disulfide bond" evidence="30">
    <location>
        <begin position="631"/>
        <end position="658"/>
    </location>
</feature>
<dbReference type="InterPro" id="IPR000859">
    <property type="entry name" value="CUB_dom"/>
</dbReference>
<dbReference type="InterPro" id="IPR001881">
    <property type="entry name" value="EGF-like_Ca-bd_dom"/>
</dbReference>
<evidence type="ECO:0000256" key="23">
    <source>
        <dbReference type="ARBA" id="ARBA00023221"/>
    </source>
</evidence>
<feature type="domain" description="EGF-like" evidence="34">
    <location>
        <begin position="238"/>
        <end position="283"/>
    </location>
</feature>
<evidence type="ECO:0000313" key="36">
    <source>
        <dbReference type="RefSeq" id="XP_052127962.1"/>
    </source>
</evidence>
<keyword evidence="22" id="KW-0325">Glycoprotein</keyword>
<evidence type="ECO:0000256" key="27">
    <source>
        <dbReference type="ARBA" id="ARBA00023878"/>
    </source>
</evidence>
<dbReference type="PANTHER" id="PTHR24251:SF30">
    <property type="entry name" value="MEMBRANE FRIZZLED-RELATED PROTEIN"/>
    <property type="match status" value="1"/>
</dbReference>
<evidence type="ECO:0000256" key="31">
    <source>
        <dbReference type="PROSITE-ProRule" id="PRU00076"/>
    </source>
</evidence>
<proteinExistence type="predicted"/>
<feature type="domain" description="CUB" evidence="33">
    <location>
        <begin position="1441"/>
        <end position="1554"/>
    </location>
</feature>
<dbReference type="FunFam" id="2.10.25.10:FF:000260">
    <property type="entry name" value="Notch receptor 4"/>
    <property type="match status" value="1"/>
</dbReference>
<keyword evidence="25" id="KW-0170">Cobalt</keyword>
<feature type="domain" description="EGF-like" evidence="34">
    <location>
        <begin position="466"/>
        <end position="505"/>
    </location>
</feature>
<evidence type="ECO:0000256" key="9">
    <source>
        <dbReference type="ARBA" id="ARBA00022628"/>
    </source>
</evidence>
<keyword evidence="35" id="KW-1185">Reference proteome</keyword>
<evidence type="ECO:0000256" key="3">
    <source>
        <dbReference type="ARBA" id="ARBA00004251"/>
    </source>
</evidence>
<evidence type="ECO:0000256" key="10">
    <source>
        <dbReference type="ARBA" id="ARBA00022685"/>
    </source>
</evidence>
<keyword evidence="21" id="KW-1207">Sterol metabolism</keyword>
<keyword evidence="9" id="KW-0846">Cobalamin</keyword>
<dbReference type="CDD" id="cd00054">
    <property type="entry name" value="EGF_CA"/>
    <property type="match status" value="6"/>
</dbReference>
<keyword evidence="11" id="KW-0812">Transmembrane</keyword>
<evidence type="ECO:0000256" key="6">
    <source>
        <dbReference type="ARBA" id="ARBA00022536"/>
    </source>
</evidence>
<evidence type="ECO:0000256" key="16">
    <source>
        <dbReference type="ARBA" id="ARBA00022927"/>
    </source>
</evidence>
<dbReference type="SMART" id="SM00042">
    <property type="entry name" value="CUB"/>
    <property type="match status" value="15"/>
</dbReference>
<evidence type="ECO:0000256" key="5">
    <source>
        <dbReference type="ARBA" id="ARBA00022475"/>
    </source>
</evidence>
<evidence type="ECO:0000259" key="34">
    <source>
        <dbReference type="PROSITE" id="PS50026"/>
    </source>
</evidence>
<dbReference type="CDD" id="cd00041">
    <property type="entry name" value="CUB"/>
    <property type="match status" value="15"/>
</dbReference>
<keyword evidence="19" id="KW-0472">Membrane</keyword>
<evidence type="ECO:0000256" key="28">
    <source>
        <dbReference type="ARBA" id="ARBA00049611"/>
    </source>
</evidence>
<dbReference type="InterPro" id="IPR000152">
    <property type="entry name" value="EGF-type_Asp/Asn_hydroxyl_site"/>
</dbReference>
<name>A0A9C6XQZ1_FRAOC</name>
<dbReference type="InterPro" id="IPR000742">
    <property type="entry name" value="EGF"/>
</dbReference>
<dbReference type="Pfam" id="PF07645">
    <property type="entry name" value="EGF_CA"/>
    <property type="match status" value="3"/>
</dbReference>
<keyword evidence="7" id="KW-0153">Cholesterol metabolism</keyword>
<dbReference type="SMART" id="SM00181">
    <property type="entry name" value="EGF"/>
    <property type="match status" value="8"/>
</dbReference>
<dbReference type="GO" id="GO:0005765">
    <property type="term" value="C:lysosomal membrane"/>
    <property type="evidence" value="ECO:0007669"/>
    <property type="project" value="UniProtKB-SubCell"/>
</dbReference>
<feature type="disulfide bond" evidence="31">
    <location>
        <begin position="455"/>
        <end position="464"/>
    </location>
</feature>
<dbReference type="GO" id="GO:0007411">
    <property type="term" value="P:axon guidance"/>
    <property type="evidence" value="ECO:0007669"/>
    <property type="project" value="UniProtKB-ARBA"/>
</dbReference>
<evidence type="ECO:0000256" key="7">
    <source>
        <dbReference type="ARBA" id="ARBA00022548"/>
    </source>
</evidence>
<dbReference type="GO" id="GO:0005509">
    <property type="term" value="F:calcium ion binding"/>
    <property type="evidence" value="ECO:0007669"/>
    <property type="project" value="InterPro"/>
</dbReference>
<dbReference type="KEGG" id="foc:113217590"/>
<organism evidence="35 36">
    <name type="scientific">Frankliniella occidentalis</name>
    <name type="common">Western flower thrips</name>
    <name type="synonym">Euthrips occidentalis</name>
    <dbReference type="NCBI Taxonomy" id="133901"/>
    <lineage>
        <taxon>Eukaryota</taxon>
        <taxon>Metazoa</taxon>
        <taxon>Ecdysozoa</taxon>
        <taxon>Arthropoda</taxon>
        <taxon>Hexapoda</taxon>
        <taxon>Insecta</taxon>
        <taxon>Pterygota</taxon>
        <taxon>Neoptera</taxon>
        <taxon>Paraneoptera</taxon>
        <taxon>Thysanoptera</taxon>
        <taxon>Terebrantia</taxon>
        <taxon>Thripoidea</taxon>
        <taxon>Thripidae</taxon>
        <taxon>Frankliniella</taxon>
    </lineage>
</organism>
<dbReference type="OrthoDB" id="10009301at2759"/>
<evidence type="ECO:0000256" key="26">
    <source>
        <dbReference type="ARBA" id="ARBA00023765"/>
    </source>
</evidence>
<dbReference type="Pfam" id="PF12947">
    <property type="entry name" value="EGF_3"/>
    <property type="match status" value="1"/>
</dbReference>
<dbReference type="Gene3D" id="2.10.25.10">
    <property type="entry name" value="Laminin"/>
    <property type="match status" value="8"/>
</dbReference>
<dbReference type="GO" id="GO:0048056">
    <property type="term" value="P:R3/R4 cell differentiation"/>
    <property type="evidence" value="ECO:0007669"/>
    <property type="project" value="UniProtKB-ARBA"/>
</dbReference>
<dbReference type="Pfam" id="PF00431">
    <property type="entry name" value="CUB"/>
    <property type="match status" value="16"/>
</dbReference>
<feature type="domain" description="EGF-like" evidence="34">
    <location>
        <begin position="329"/>
        <end position="370"/>
    </location>
</feature>
<feature type="domain" description="EGF-like" evidence="34">
    <location>
        <begin position="157"/>
        <end position="193"/>
    </location>
</feature>
<keyword evidence="13" id="KW-0677">Repeat</keyword>
<feature type="compositionally biased region" description="Low complexity" evidence="32">
    <location>
        <begin position="1343"/>
        <end position="1352"/>
    </location>
</feature>
<feature type="disulfide bond" evidence="30">
    <location>
        <begin position="1124"/>
        <end position="1151"/>
    </location>
</feature>
<dbReference type="InterPro" id="IPR024731">
    <property type="entry name" value="NELL2-like_EGF"/>
</dbReference>
<feature type="domain" description="CUB" evidence="33">
    <location>
        <begin position="1692"/>
        <end position="1807"/>
    </location>
</feature>
<evidence type="ECO:0000256" key="12">
    <source>
        <dbReference type="ARBA" id="ARBA00022729"/>
    </source>
</evidence>
<dbReference type="GO" id="GO:0040008">
    <property type="term" value="P:regulation of growth"/>
    <property type="evidence" value="ECO:0007669"/>
    <property type="project" value="UniProtKB-ARBA"/>
</dbReference>
<evidence type="ECO:0000256" key="19">
    <source>
        <dbReference type="ARBA" id="ARBA00023136"/>
    </source>
</evidence>
<feature type="domain" description="CUB" evidence="33">
    <location>
        <begin position="821"/>
        <end position="1001"/>
    </location>
</feature>
<dbReference type="PROSITE" id="PS01180">
    <property type="entry name" value="CUB"/>
    <property type="match status" value="16"/>
</dbReference>
<evidence type="ECO:0000256" key="24">
    <source>
        <dbReference type="ARBA" id="ARBA00023228"/>
    </source>
</evidence>
<feature type="domain" description="CUB" evidence="33">
    <location>
        <begin position="1938"/>
        <end position="2051"/>
    </location>
</feature>
<evidence type="ECO:0000256" key="22">
    <source>
        <dbReference type="ARBA" id="ARBA00023180"/>
    </source>
</evidence>
<evidence type="ECO:0000256" key="30">
    <source>
        <dbReference type="PROSITE-ProRule" id="PRU00059"/>
    </source>
</evidence>
<comment type="subcellular location">
    <subcellularLocation>
        <location evidence="2">Cell membrane</location>
        <topology evidence="2">Peripheral membrane protein</topology>
    </subcellularLocation>
    <subcellularLocation>
        <location evidence="3">Cell membrane</location>
        <topology evidence="3">Single-pass type I membrane protein</topology>
    </subcellularLocation>
    <subcellularLocation>
        <location evidence="1">Endosome</location>
    </subcellularLocation>
    <subcellularLocation>
        <location evidence="26">Lysosome membrane</location>
        <topology evidence="26">Peripheral membrane protein</topology>
    </subcellularLocation>
</comment>
<dbReference type="GO" id="GO:0005911">
    <property type="term" value="C:cell-cell junction"/>
    <property type="evidence" value="ECO:0007669"/>
    <property type="project" value="UniProtKB-ARBA"/>
</dbReference>
<dbReference type="FunFam" id="2.60.120.290:FF:000060">
    <property type="entry name" value="Cubilin homolog"/>
    <property type="match status" value="1"/>
</dbReference>
<feature type="disulfide bond" evidence="31">
    <location>
        <begin position="226"/>
        <end position="235"/>
    </location>
</feature>
<dbReference type="FunFam" id="2.10.25.10:FF:000012">
    <property type="entry name" value="Delta-like protein"/>
    <property type="match status" value="1"/>
</dbReference>
<dbReference type="Pfam" id="PF00008">
    <property type="entry name" value="EGF"/>
    <property type="match status" value="3"/>
</dbReference>
<dbReference type="SMART" id="SM00179">
    <property type="entry name" value="EGF_CA"/>
    <property type="match status" value="7"/>
</dbReference>
<sequence length="2904" mass="314261">MWVDTRRGRALLGVLLGLQVLSEVLDYSLGFIFGANAPRLRVENGHLYIEGPRNITISALQSLNIQGQDIGAVVRSLRTIGPMLETFRESGFRSRVTDVQVPQLVQQIGDLGHKVQRLEKAMENTTSARPDAGVLTTISRRLRTAERKVRAIERLLNTNECASNPCLHGGSCEDAYNAFVCRCPAGWEGALCEADVDECARLSGTGLGCQAGSTCLNTAGSYRCLCPAGRFGLHCADQEASCAAGADLCGGHGLCIPASAAAGGYTCHCDPGWRLDPATRACTQDVDECAEARPPCSHDPAVPCLNTPGSFRCGSCPPGYLGNGYYCADVDECATNNGGCAAGVQCINTRGSSACGACPPGFQGDGRTCSYQGVCQVDNGGCHPQALCINLAGSGMAVTCQCKPGWSGPGVGPKGCAPLSAYPDPAGTPTGPCASGPCQHGGSCTNSAGSYTCTCAPGFLGRDCEVRAPCSTSPCLNGATCRPSGPDSSAYTCDCPDGFTGTNCESRQEACGGFLRSQEGTLRFPHSNSTGEYPHGVNCGWVIVTNSTLVLNVTFKYFDVELSAHCSYDWLQIHDGPTSGAHQVGRFCGNQLPKKGNIVSTSHTLYLWFRSDLNIGSRGFELHWTSIAPVCGGEIQFTSHASVSSPGSPGMYPPNRDCVWHLRVPESQRIQLHFFSMQIESHPNCSFDYLEVGVGRLATLTFTNLCVFSCVFFPDFSTFPRIFPPFFRFFFDVYTEYLSVFGAAGLSVRALTPSCVVCSAAQVLDGYDSEQVLARYCNSTSHPAPLTSSSHELTLHFHSDAFRQDAGFQIAAAAIEGTPGCGGVFTDPEGTLTPPMDGASYRDNMNCGWKIQVPKNERLVIDFPGEFALEASTECVFDRLEVGYAVVLVQVGCWNSEFSNGWVPLPARQACERARTTSRAGIKDFGDRVYTSKGSYCPFATYSRGLAQVYDGPSSAAPLLGKYCGNDRPPPLSTTSNTAYVVFVSDPSFARSGFTLHYEVFCGGVFTEAQGVITSPYFPGSYPADRRCTYEIRLPPRTAVSLQFLDFDVEHNSARGDCYYDYVAVRDGDNRNSTLLGTFCGEKPDLPDRPLVSTHNYMFIEFKTDSSLNHGGFRANYSAIDLECGGILKERHGLIESPRGADGNHGSNTKCSWLLVAPPGFVVQLTFVTLVMEKSTACNVDYVAVYDNSTTPGTGGLLGKFCGRTVPPVLTSTDTVMSVVFKTDATINMEGFTATYTFLDTSRGEPSPCAGRLRTAACNANLTGRRGVVESPNWPDAPPRRANCTWEVTVPVGNRINITFSHMSLSLPLFPRRGRWHRPGHGPGGQSQWSPGRGWTWQPRPGASSSQLSQMAQSALQTLRQMEEEENSSCEHIYVKIQDSEEREGSDELHPSAGPPLGHFCGTKLPPVVTSKSHKVFVTFSSPFMASAGSGFRFEWAAEGCGGDLRRPEGAFTSPNYPQAYPVNQVCEWTITADWASSVELTIWDFNLEHVQECSFDFLAVYGGPDDSSPELVKMCHTETKPTVLTSSGRQMFVRFHSDFSYSGRGFNASYKLVGSRDVLRVTECGGQLSGPNGVIRSPNDTLLARLPGREPSCEWVVTARRGRTLAVTVTSLGIPPEAGDGRAPGTCGNSYLLLKNGEKADSPLLGAGKYCGNDPPASVPETSGNKLYVKFRRHTASASFVLRYEEKSNDCSREVRLGEGDARAISSPNYPSIPEPHVECVWVVVAPPGRRVRLDFTGRFDLTNSPQCRDSAVELRDGATDVAPVIDTFCRSAPGTQESTGNVLRVRYFNDEDVPANGFNASVSVATCGGTIRGSEGSIASPGYPDSYLPQTRCEWRLEVRPTATMTLQFLDMSMPGLMGRRCPDQVTVISKANPNNPNETDVVLADKLCGGRIPNNVTSLSNEVQIVYQTASNPGFSPAGGYRGFALRFTANKESCGGVLETPSGTIRSPGYPRHVPRVRCEWTIKAPPGRRVSITFADVDLSNAVHPRYNTQRVWLYHGLADTVPMEAVNYTLPAGSKFESTSNTLGIVLYSNVATANRGFRIDYDTTKDQVCGGPLPEVMVAPLGPPGGNLTSYLCRWDLGAPRPLTTPPNDVSVNATLAVRVRRLDVASKQQQCFKYSTRIVLRRDGEKNTLAVLCSRVQEPVTILSPYTKNVLEVNKPWYLTSGMDFSIEYSWSECGGVLSSPSELTSPGFHSGGYPNATHCAWKVTFEEGEQPVVTFETLDLAQGSCEDYVTVHNGDSAKSPKLFGPACTKPAHPLHAGGRHLWIEFHTGTPTVPRGRGFRMTFSTTSRACGGTFHTAEGTLSSPGFPQAYPANIECVWVVELQPGYRVSVTFEGRFNIQSGPDLSHDYLQVTDYDEARGEWSPTSRMFHGRTALDVGEVLESSGSRLRFVFHSDGGGSAEGFKARWKAKCGYTRTLVGREARGEVVSPGFPVAYAPELNCSYELRAPGQVILAKFTNFSVEAGRASDPCKFDNVTILKSEGEFLDVGSLMSGRRNVFCDLRPPPGQIRVKDKLAFTFQTDRWVNLPGFRMVYQLDTCDQNITEPTIIKSHGEGEEYAPMANCTWNITAPDQHTVRLRFKLLEVEMSYECFSDAVSVFDGPLENETLLLGRFCGNLTHDLPSLRSTGRSLLARWRSDTSVAARGFVAEVSFATGACGLLSRGTAPGSTPLRPGQALQVSPGEPLTLRLSPRARFDCDLSLTAPTGHFVSAVLDTRSLAVLQPCPNYTRHHEACDCNFLEARNGLSAFAESMGRFCRSRNTTTLTSSDRHMWLRLNADLPPGSRSELRLVATARPGLCTTGALKGFDLGSNVTHLEFVSPGYPHPPAFVRCQYDINPGMYAVVVNVTDLDLGGPANCLGKDSPATHVDTGRLDITRVTAGGWSSKDKVVVGNQLNAMM</sequence>
<dbReference type="Gene3D" id="2.60.120.290">
    <property type="entry name" value="Spermadhesin, CUB domain"/>
    <property type="match status" value="16"/>
</dbReference>
<keyword evidence="23" id="KW-0753">Steroid metabolism</keyword>
<dbReference type="FunFam" id="2.60.120.290:FF:000013">
    <property type="entry name" value="Membrane frizzled-related protein"/>
    <property type="match status" value="2"/>
</dbReference>
<evidence type="ECO:0000256" key="17">
    <source>
        <dbReference type="ARBA" id="ARBA00022989"/>
    </source>
</evidence>
<keyword evidence="24" id="KW-0458">Lysosome</keyword>
<keyword evidence="15" id="KW-0106">Calcium</keyword>
<evidence type="ECO:0000256" key="1">
    <source>
        <dbReference type="ARBA" id="ARBA00004177"/>
    </source>
</evidence>
<dbReference type="InterPro" id="IPR009030">
    <property type="entry name" value="Growth_fac_rcpt_cys_sf"/>
</dbReference>
<keyword evidence="16" id="KW-0653">Protein transport</keyword>
<dbReference type="GeneID" id="113217590"/>
<keyword evidence="10" id="KW-0165">Cleavage on pair of basic residues</keyword>
<keyword evidence="20 31" id="KW-1015">Disulfide bond</keyword>
<dbReference type="FunFam" id="2.10.25.10:FF:000143">
    <property type="entry name" value="Protein crumbs 1"/>
    <property type="match status" value="1"/>
</dbReference>
<dbReference type="InterPro" id="IPR049883">
    <property type="entry name" value="NOTCH1_EGF-like"/>
</dbReference>
<feature type="disulfide bond" evidence="31">
    <location>
        <begin position="183"/>
        <end position="192"/>
    </location>
</feature>
<comment type="subunit">
    <text evidence="29">Interacts with AMN. Component of the cubam complex composed of one CUBN trimer and one AMN chain. The cubam complex can dimerize. Interacts with LRP2 in a dual-receptor complex in a calcium-dependent manner. Found in a complex with PID1/PCLI1, LRP1 and CUBNI. Interacts with LRP1 and PID1/PCLI1.</text>
</comment>
<evidence type="ECO:0000256" key="21">
    <source>
        <dbReference type="ARBA" id="ARBA00023166"/>
    </source>
</evidence>
<evidence type="ECO:0000256" key="2">
    <source>
        <dbReference type="ARBA" id="ARBA00004202"/>
    </source>
</evidence>
<dbReference type="SUPFAM" id="SSF49854">
    <property type="entry name" value="Spermadhesin, CUB domain"/>
    <property type="match status" value="16"/>
</dbReference>
<evidence type="ECO:0000256" key="4">
    <source>
        <dbReference type="ARBA" id="ARBA00022448"/>
    </source>
</evidence>
<dbReference type="FunFam" id="2.10.25.10:FF:000429">
    <property type="entry name" value="Cubilin"/>
    <property type="match status" value="1"/>
</dbReference>
<dbReference type="PROSITE" id="PS50026">
    <property type="entry name" value="EGF_3"/>
    <property type="match status" value="6"/>
</dbReference>
<feature type="domain" description="CUB" evidence="33">
    <location>
        <begin position="1565"/>
        <end position="1688"/>
    </location>
</feature>
<evidence type="ECO:0000256" key="32">
    <source>
        <dbReference type="SAM" id="MobiDB-lite"/>
    </source>
</evidence>
<feature type="domain" description="CUB" evidence="33">
    <location>
        <begin position="1124"/>
        <end position="1239"/>
    </location>
</feature>
<dbReference type="SUPFAM" id="SSF57196">
    <property type="entry name" value="EGF/Laminin"/>
    <property type="match status" value="3"/>
</dbReference>
<evidence type="ECO:0000256" key="14">
    <source>
        <dbReference type="ARBA" id="ARBA00022753"/>
    </source>
</evidence>
<dbReference type="GO" id="GO:0015031">
    <property type="term" value="P:protein transport"/>
    <property type="evidence" value="ECO:0007669"/>
    <property type="project" value="UniProtKB-KW"/>
</dbReference>
<dbReference type="GO" id="GO:0008203">
    <property type="term" value="P:cholesterol metabolic process"/>
    <property type="evidence" value="ECO:0007669"/>
    <property type="project" value="UniProtKB-KW"/>
</dbReference>
<dbReference type="PROSITE" id="PS01187">
    <property type="entry name" value="EGF_CA"/>
    <property type="match status" value="1"/>
</dbReference>
<dbReference type="PANTHER" id="PTHR24251">
    <property type="entry name" value="OVOCHYMASE-RELATED"/>
    <property type="match status" value="1"/>
</dbReference>
<feature type="domain" description="CUB" evidence="33">
    <location>
        <begin position="2182"/>
        <end position="2294"/>
    </location>
</feature>
<dbReference type="InterPro" id="IPR035914">
    <property type="entry name" value="Sperma_CUB_dom_sf"/>
</dbReference>
<evidence type="ECO:0000256" key="20">
    <source>
        <dbReference type="ARBA" id="ARBA00023157"/>
    </source>
</evidence>
<evidence type="ECO:0000256" key="15">
    <source>
        <dbReference type="ARBA" id="ARBA00022837"/>
    </source>
</evidence>
<dbReference type="PROSITE" id="PS01186">
    <property type="entry name" value="EGF_2"/>
    <property type="match status" value="4"/>
</dbReference>
<feature type="domain" description="CUB" evidence="33">
    <location>
        <begin position="2663"/>
        <end position="2819"/>
    </location>
</feature>
<evidence type="ECO:0000259" key="33">
    <source>
        <dbReference type="PROSITE" id="PS01180"/>
    </source>
</evidence>
<accession>A0A9C6XQZ1</accession>
<feature type="domain" description="CUB" evidence="33">
    <location>
        <begin position="2418"/>
        <end position="2543"/>
    </location>
</feature>
<keyword evidence="4" id="KW-0813">Transport</keyword>
<dbReference type="GO" id="GO:0016318">
    <property type="term" value="P:ommatidial rotation"/>
    <property type="evidence" value="ECO:0007669"/>
    <property type="project" value="UniProtKB-ARBA"/>
</dbReference>
<feature type="domain" description="CUB" evidence="33">
    <location>
        <begin position="631"/>
        <end position="815"/>
    </location>
</feature>
<feature type="region of interest" description="Disordered" evidence="32">
    <location>
        <begin position="1316"/>
        <end position="1352"/>
    </location>
</feature>
<evidence type="ECO:0000256" key="13">
    <source>
        <dbReference type="ARBA" id="ARBA00022737"/>
    </source>
</evidence>
<keyword evidence="17" id="KW-1133">Transmembrane helix</keyword>
<evidence type="ECO:0000256" key="29">
    <source>
        <dbReference type="ARBA" id="ARBA00049703"/>
    </source>
</evidence>
<feature type="domain" description="EGF-like" evidence="34">
    <location>
        <begin position="429"/>
        <end position="465"/>
    </location>
</feature>
<dbReference type="SUPFAM" id="SSF57184">
    <property type="entry name" value="Growth factor receptor domain"/>
    <property type="match status" value="2"/>
</dbReference>
<feature type="domain" description="CUB" evidence="33">
    <location>
        <begin position="1809"/>
        <end position="1934"/>
    </location>
</feature>
<feature type="domain" description="CUB" evidence="33">
    <location>
        <begin position="2545"/>
        <end position="2659"/>
    </location>
</feature>
<feature type="domain" description="CUB" evidence="33">
    <location>
        <begin position="1002"/>
        <end position="1120"/>
    </location>
</feature>
<dbReference type="Proteomes" id="UP000504606">
    <property type="component" value="Unplaced"/>
</dbReference>
<keyword evidence="6 31" id="KW-0245">EGF-like domain</keyword>
<evidence type="ECO:0000256" key="11">
    <source>
        <dbReference type="ARBA" id="ARBA00022692"/>
    </source>
</evidence>
<evidence type="ECO:0000256" key="18">
    <source>
        <dbReference type="ARBA" id="ARBA00023098"/>
    </source>
</evidence>
<feature type="domain" description="EGF-like" evidence="34">
    <location>
        <begin position="195"/>
        <end position="236"/>
    </location>
</feature>
<reference evidence="36" key="1">
    <citation type="submission" date="2025-08" db="UniProtKB">
        <authorList>
            <consortium name="RefSeq"/>
        </authorList>
    </citation>
    <scope>IDENTIFICATION</scope>
</reference>
<keyword evidence="5" id="KW-1003">Cell membrane</keyword>
<comment type="function">
    <text evidence="28">Endocytic receptor which plays a role in lipoprotein, vitamin and iron metabolism by facilitating their uptake. Acts together with LRP2 to mediate endocytosis of high-density lipoproteins, GC, hemoglobin, ALB, TF and SCGB1A1. Acts together with AMN to mediate endocytosis of the CBLIF-cobalamin complex. Binds to ALB, MB, Kappa and lambda-light chains, TF, hemoglobin, GC, SCGB1A1, APOA1, high density lipoprotein, and the CBLIF-cobalamin complex. Ligand binding requires calcium. Serves as important transporter in several absorptive epithelia, including intestine, renal proximal tubules and embryonic yolk sac. May play an important role in the development of the peri-implantation embryo through internalization of APOA1 and cholesterol. Binds to LGALS3 at the maternal-fetal interface.</text>
</comment>
<evidence type="ECO:0000256" key="8">
    <source>
        <dbReference type="ARBA" id="ARBA00022553"/>
    </source>
</evidence>
<dbReference type="GO" id="GO:0120035">
    <property type="term" value="P:regulation of plasma membrane bounded cell projection organization"/>
    <property type="evidence" value="ECO:0007669"/>
    <property type="project" value="UniProtKB-ARBA"/>
</dbReference>
<feature type="domain" description="CUB" evidence="33">
    <location>
        <begin position="1249"/>
        <end position="1439"/>
    </location>
</feature>
<dbReference type="GO" id="GO:0050769">
    <property type="term" value="P:positive regulation of neurogenesis"/>
    <property type="evidence" value="ECO:0007669"/>
    <property type="project" value="UniProtKB-ARBA"/>
</dbReference>
<feature type="non-terminal residue" evidence="36">
    <location>
        <position position="2904"/>
    </location>
</feature>
<keyword evidence="18" id="KW-0443">Lipid metabolism</keyword>
<dbReference type="RefSeq" id="XP_052127962.1">
    <property type="nucleotide sequence ID" value="XM_052272002.1"/>
</dbReference>
<evidence type="ECO:0000313" key="35">
    <source>
        <dbReference type="Proteomes" id="UP000504606"/>
    </source>
</evidence>
<protein>
    <recommendedName>
        <fullName evidence="27">Cubilin</fullName>
    </recommendedName>
</protein>